<dbReference type="InterPro" id="IPR027038">
    <property type="entry name" value="RanGap"/>
</dbReference>
<keyword evidence="3" id="KW-0677">Repeat</keyword>
<dbReference type="GO" id="GO:0031267">
    <property type="term" value="F:small GTPase binding"/>
    <property type="evidence" value="ECO:0007669"/>
    <property type="project" value="TreeGrafter"/>
</dbReference>
<dbReference type="GO" id="GO:0005634">
    <property type="term" value="C:nucleus"/>
    <property type="evidence" value="ECO:0007669"/>
    <property type="project" value="TreeGrafter"/>
</dbReference>
<evidence type="ECO:0000256" key="2">
    <source>
        <dbReference type="ARBA" id="ARBA00022614"/>
    </source>
</evidence>
<dbReference type="Pfam" id="PF13516">
    <property type="entry name" value="LRR_6"/>
    <property type="match status" value="2"/>
</dbReference>
<comment type="caution">
    <text evidence="5">The sequence shown here is derived from an EMBL/GenBank/DDBJ whole genome shotgun (WGS) entry which is preliminary data.</text>
</comment>
<sequence length="553" mass="62317">MPLRIHHRCNAILQIALCKRYSWEEAALSTHTHFTGTKPQNRSDLFVGRVRDDVVLLLLQAAPSSLCLVPCHPIMSTQLRSLRTTGLSAFNPSQLPVNERPESLSQNDDVASSDESEDDDDESDYEDSDDSEEESDDEPVLGPLQRLSNALRMKQQDMLAKRRHPVLEWKAAVQWHAENAAGCIAAEQERKRRDEIAMEKAARRERKMKRKAQRHFTKLKETEFRTLLEEYSVAIIKSKKRTELLTQFSIENRSIEKRKLAAIAAAKRADQLCEAAEKIAQAEKRDEEDKQVTLDKLQQCIDASDAMGRRYGLLPAINTPAASPPGEQDETSTVLILRVNNTPLTNETESSRTAPMGAAKRQYFTLNLKRCKHVEELRGERIGDRGAKELARSLLTGACPRVRSIHLGWNLVKYPGIAALADCFTRGACAQLQELDLRCNNIDSKAFATLLTALEKGALPELLDIELQGNILGDEGARALAHAFFKGTLRALRRIDVRQNRIRNNGILALWNVFTAPNFRRFCPKLELLDMSRNDTHGALTRSFCPCPPYLTF</sequence>
<dbReference type="GO" id="GO:0048471">
    <property type="term" value="C:perinuclear region of cytoplasm"/>
    <property type="evidence" value="ECO:0007669"/>
    <property type="project" value="TreeGrafter"/>
</dbReference>
<evidence type="ECO:0000256" key="3">
    <source>
        <dbReference type="ARBA" id="ARBA00022737"/>
    </source>
</evidence>
<protein>
    <submittedName>
        <fullName evidence="5">Uncharacterized protein</fullName>
    </submittedName>
</protein>
<dbReference type="InterPro" id="IPR001611">
    <property type="entry name" value="Leu-rich_rpt"/>
</dbReference>
<dbReference type="InterPro" id="IPR032675">
    <property type="entry name" value="LRR_dom_sf"/>
</dbReference>
<dbReference type="SUPFAM" id="SSF52047">
    <property type="entry name" value="RNI-like"/>
    <property type="match status" value="1"/>
</dbReference>
<feature type="compositionally biased region" description="Acidic residues" evidence="4">
    <location>
        <begin position="111"/>
        <end position="139"/>
    </location>
</feature>
<dbReference type="Proteomes" id="UP000028582">
    <property type="component" value="Unassembled WGS sequence"/>
</dbReference>
<dbReference type="GO" id="GO:0005829">
    <property type="term" value="C:cytosol"/>
    <property type="evidence" value="ECO:0007669"/>
    <property type="project" value="TreeGrafter"/>
</dbReference>
<dbReference type="Gene3D" id="3.80.10.10">
    <property type="entry name" value="Ribonuclease Inhibitor"/>
    <property type="match status" value="1"/>
</dbReference>
<dbReference type="PANTHER" id="PTHR24113:SF12">
    <property type="entry name" value="RAN GTPASE-ACTIVATING PROTEIN 1"/>
    <property type="match status" value="1"/>
</dbReference>
<dbReference type="AlphaFoldDB" id="A0A080ZY05"/>
<dbReference type="EMBL" id="ANJA01002183">
    <property type="protein sequence ID" value="ETO71516.1"/>
    <property type="molecule type" value="Genomic_DNA"/>
</dbReference>
<dbReference type="SMART" id="SM00368">
    <property type="entry name" value="LRR_RI"/>
    <property type="match status" value="3"/>
</dbReference>
<dbReference type="GO" id="GO:0005096">
    <property type="term" value="F:GTPase activator activity"/>
    <property type="evidence" value="ECO:0007669"/>
    <property type="project" value="UniProtKB-KW"/>
</dbReference>
<dbReference type="OrthoDB" id="120976at2759"/>
<evidence type="ECO:0000313" key="5">
    <source>
        <dbReference type="EMBL" id="ETO71516.1"/>
    </source>
</evidence>
<gene>
    <name evidence="5" type="ORF">F444_12150</name>
</gene>
<dbReference type="PANTHER" id="PTHR24113">
    <property type="entry name" value="RAN GTPASE-ACTIVATING PROTEIN 1"/>
    <property type="match status" value="1"/>
</dbReference>
<reference evidence="5 6" key="1">
    <citation type="submission" date="2013-11" db="EMBL/GenBank/DDBJ databases">
        <title>The Genome Sequence of Phytophthora parasitica P1976.</title>
        <authorList>
            <consortium name="The Broad Institute Genomics Platform"/>
            <person name="Russ C."/>
            <person name="Tyler B."/>
            <person name="Panabieres F."/>
            <person name="Shan W."/>
            <person name="Tripathy S."/>
            <person name="Grunwald N."/>
            <person name="Machado M."/>
            <person name="Johnson C.S."/>
            <person name="Walker B."/>
            <person name="Young S."/>
            <person name="Zeng Q."/>
            <person name="Gargeya S."/>
            <person name="Fitzgerald M."/>
            <person name="Haas B."/>
            <person name="Abouelleil A."/>
            <person name="Allen A.W."/>
            <person name="Alvarado L."/>
            <person name="Arachchi H.M."/>
            <person name="Berlin A.M."/>
            <person name="Chapman S.B."/>
            <person name="Gainer-Dewar J."/>
            <person name="Goldberg J."/>
            <person name="Griggs A."/>
            <person name="Gujja S."/>
            <person name="Hansen M."/>
            <person name="Howarth C."/>
            <person name="Imamovic A."/>
            <person name="Ireland A."/>
            <person name="Larimer J."/>
            <person name="McCowan C."/>
            <person name="Murphy C."/>
            <person name="Pearson M."/>
            <person name="Poon T.W."/>
            <person name="Priest M."/>
            <person name="Roberts A."/>
            <person name="Saif S."/>
            <person name="Shea T."/>
            <person name="Sisk P."/>
            <person name="Sykes S."/>
            <person name="Wortman J."/>
            <person name="Nusbaum C."/>
            <person name="Birren B."/>
        </authorList>
    </citation>
    <scope>NUCLEOTIDE SEQUENCE [LARGE SCALE GENOMIC DNA]</scope>
    <source>
        <strain evidence="5 6">P1976</strain>
    </source>
</reference>
<accession>A0A080ZY05</accession>
<name>A0A080ZY05_PHYNI</name>
<proteinExistence type="predicted"/>
<keyword evidence="2" id="KW-0433">Leucine-rich repeat</keyword>
<organism evidence="5 6">
    <name type="scientific">Phytophthora nicotianae P1976</name>
    <dbReference type="NCBI Taxonomy" id="1317066"/>
    <lineage>
        <taxon>Eukaryota</taxon>
        <taxon>Sar</taxon>
        <taxon>Stramenopiles</taxon>
        <taxon>Oomycota</taxon>
        <taxon>Peronosporomycetes</taxon>
        <taxon>Peronosporales</taxon>
        <taxon>Peronosporaceae</taxon>
        <taxon>Phytophthora</taxon>
    </lineage>
</organism>
<evidence type="ECO:0000256" key="1">
    <source>
        <dbReference type="ARBA" id="ARBA00022468"/>
    </source>
</evidence>
<keyword evidence="1" id="KW-0343">GTPase activation</keyword>
<evidence type="ECO:0000313" key="6">
    <source>
        <dbReference type="Proteomes" id="UP000028582"/>
    </source>
</evidence>
<dbReference type="GO" id="GO:0006913">
    <property type="term" value="P:nucleocytoplasmic transport"/>
    <property type="evidence" value="ECO:0007669"/>
    <property type="project" value="TreeGrafter"/>
</dbReference>
<feature type="region of interest" description="Disordered" evidence="4">
    <location>
        <begin position="90"/>
        <end position="144"/>
    </location>
</feature>
<evidence type="ECO:0000256" key="4">
    <source>
        <dbReference type="SAM" id="MobiDB-lite"/>
    </source>
</evidence>